<evidence type="ECO:0000313" key="2">
    <source>
        <dbReference type="EMBL" id="POO53011.1"/>
    </source>
</evidence>
<organism evidence="2 3">
    <name type="scientific">Agrobacterium rosae</name>
    <dbReference type="NCBI Taxonomy" id="1972867"/>
    <lineage>
        <taxon>Bacteria</taxon>
        <taxon>Pseudomonadati</taxon>
        <taxon>Pseudomonadota</taxon>
        <taxon>Alphaproteobacteria</taxon>
        <taxon>Hyphomicrobiales</taxon>
        <taxon>Rhizobiaceae</taxon>
        <taxon>Rhizobium/Agrobacterium group</taxon>
        <taxon>Agrobacterium</taxon>
    </lineage>
</organism>
<keyword evidence="1" id="KW-0812">Transmembrane</keyword>
<name>A0AAE5S095_9HYPH</name>
<dbReference type="AlphaFoldDB" id="A0AAE5S095"/>
<sequence>MQVSGPEHPENDKKARRAIWPWLVLLVVTLVAIIAYSKLLSDIEDMKRTWNDLVQLFWLIAPSKQ</sequence>
<gene>
    <name evidence="2" type="ORF">CPJ18_07205</name>
</gene>
<feature type="transmembrane region" description="Helical" evidence="1">
    <location>
        <begin position="20"/>
        <end position="40"/>
    </location>
</feature>
<protein>
    <submittedName>
        <fullName evidence="2">Uncharacterized protein</fullName>
    </submittedName>
</protein>
<proteinExistence type="predicted"/>
<evidence type="ECO:0000313" key="3">
    <source>
        <dbReference type="Proteomes" id="UP000237447"/>
    </source>
</evidence>
<comment type="caution">
    <text evidence="2">The sequence shown here is derived from an EMBL/GenBank/DDBJ whole genome shotgun (WGS) entry which is preliminary data.</text>
</comment>
<evidence type="ECO:0000256" key="1">
    <source>
        <dbReference type="SAM" id="Phobius"/>
    </source>
</evidence>
<keyword evidence="1" id="KW-0472">Membrane</keyword>
<accession>A0AAE5S095</accession>
<dbReference type="EMBL" id="NXEJ01000003">
    <property type="protein sequence ID" value="POO53011.1"/>
    <property type="molecule type" value="Genomic_DNA"/>
</dbReference>
<keyword evidence="1" id="KW-1133">Transmembrane helix</keyword>
<dbReference type="Proteomes" id="UP000237447">
    <property type="component" value="Unassembled WGS sequence"/>
</dbReference>
<reference evidence="2 3" key="1">
    <citation type="journal article" date="2018" name="Syst. Appl. Microbiol.">
        <title>Agrobacterium rosae sp. nov., isolated from galls on different agricultural crops.</title>
        <authorList>
            <person name="Kuzmanovic N."/>
            <person name="Pulawska J."/>
            <person name="Smalla K."/>
            <person name="Nesme X."/>
        </authorList>
    </citation>
    <scope>NUCLEOTIDE SEQUENCE [LARGE SCALE GENOMIC DNA]</scope>
    <source>
        <strain evidence="2 3">NCPPB 1650</strain>
    </source>
</reference>